<protein>
    <submittedName>
        <fullName evidence="1">Uncharacterized protein</fullName>
    </submittedName>
</protein>
<evidence type="ECO:0000313" key="1">
    <source>
        <dbReference type="EMBL" id="KKL54110.1"/>
    </source>
</evidence>
<dbReference type="EMBL" id="LAZR01031316">
    <property type="protein sequence ID" value="KKL54110.1"/>
    <property type="molecule type" value="Genomic_DNA"/>
</dbReference>
<name>A0A0F9F9X8_9ZZZZ</name>
<reference evidence="1" key="1">
    <citation type="journal article" date="2015" name="Nature">
        <title>Complex archaea that bridge the gap between prokaryotes and eukaryotes.</title>
        <authorList>
            <person name="Spang A."/>
            <person name="Saw J.H."/>
            <person name="Jorgensen S.L."/>
            <person name="Zaremba-Niedzwiedzka K."/>
            <person name="Martijn J."/>
            <person name="Lind A.E."/>
            <person name="van Eijk R."/>
            <person name="Schleper C."/>
            <person name="Guy L."/>
            <person name="Ettema T.J."/>
        </authorList>
    </citation>
    <scope>NUCLEOTIDE SEQUENCE</scope>
</reference>
<accession>A0A0F9F9X8</accession>
<sequence length="174" mass="19641">MAVTIADLRARYETDLDDSTIQRVLDANVVAVNRSAGKTAAAVEHKLARNSAWVSIQRPAVTIDTVTERRRHRSTEVTLAADDYRLVGPYRLLRLTDGTNGAPHWGDEVAVTYTPEVDQAIRDRVTLDLSQVDLEFRAYDKEKSADWEGDQKKGWKGKRVQLLRQIREGRSPIV</sequence>
<organism evidence="1">
    <name type="scientific">marine sediment metagenome</name>
    <dbReference type="NCBI Taxonomy" id="412755"/>
    <lineage>
        <taxon>unclassified sequences</taxon>
        <taxon>metagenomes</taxon>
        <taxon>ecological metagenomes</taxon>
    </lineage>
</organism>
<proteinExistence type="predicted"/>
<comment type="caution">
    <text evidence="1">The sequence shown here is derived from an EMBL/GenBank/DDBJ whole genome shotgun (WGS) entry which is preliminary data.</text>
</comment>
<gene>
    <name evidence="1" type="ORF">LCGC14_2268660</name>
</gene>
<dbReference type="AlphaFoldDB" id="A0A0F9F9X8"/>